<dbReference type="PANTHER" id="PTHR13604">
    <property type="entry name" value="DC12-RELATED"/>
    <property type="match status" value="1"/>
</dbReference>
<evidence type="ECO:0000313" key="9">
    <source>
        <dbReference type="EMBL" id="MFD2916027.1"/>
    </source>
</evidence>
<dbReference type="Proteomes" id="UP001597548">
    <property type="component" value="Unassembled WGS sequence"/>
</dbReference>
<protein>
    <recommendedName>
        <fullName evidence="8">Abasic site processing protein</fullName>
        <ecNumber evidence="8">3.4.-.-</ecNumber>
    </recommendedName>
</protein>
<evidence type="ECO:0000256" key="8">
    <source>
        <dbReference type="RuleBase" id="RU364100"/>
    </source>
</evidence>
<keyword evidence="6" id="KW-0238">DNA-binding</keyword>
<comment type="similarity">
    <text evidence="1 8">Belongs to the SOS response-associated peptidase family.</text>
</comment>
<keyword evidence="3" id="KW-0227">DNA damage</keyword>
<gene>
    <name evidence="9" type="ORF">ACFS29_10275</name>
</gene>
<keyword evidence="4 8" id="KW-0378">Hydrolase</keyword>
<sequence>MFYKLSNTCDQLDIQNEFRTPFKYPNLYEPKAIINGLNESNVPIITSEKPATIDYAIWGLLPQGYEDDWDTFQSFTNTLNTNIDDANLNEEIYSKSLDERRCLIVVNGYFTSKLVEGKLQPHHIHLKNHKPFCIAGIFNKINDGFLTCSLLVTDAGVEYDHIPNIGKQKPLILKQKDHEAWLNSNLKIKDLKSLVNSHDRYKFISHPIENNFYKNSKLFNRIVNSDQYQTIMHVSRN</sequence>
<evidence type="ECO:0000256" key="1">
    <source>
        <dbReference type="ARBA" id="ARBA00008136"/>
    </source>
</evidence>
<comment type="caution">
    <text evidence="9">The sequence shown here is derived from an EMBL/GenBank/DDBJ whole genome shotgun (WGS) entry which is preliminary data.</text>
</comment>
<dbReference type="RefSeq" id="WP_194508041.1">
    <property type="nucleotide sequence ID" value="NZ_JADILU010000004.1"/>
</dbReference>
<dbReference type="Pfam" id="PF02586">
    <property type="entry name" value="SRAP"/>
    <property type="match status" value="1"/>
</dbReference>
<dbReference type="PANTHER" id="PTHR13604:SF0">
    <property type="entry name" value="ABASIC SITE PROCESSING PROTEIN HMCES"/>
    <property type="match status" value="1"/>
</dbReference>
<name>A0ABW5ZSV9_9FLAO</name>
<dbReference type="SUPFAM" id="SSF143081">
    <property type="entry name" value="BB1717-like"/>
    <property type="match status" value="1"/>
</dbReference>
<accession>A0ABW5ZSV9</accession>
<evidence type="ECO:0000256" key="7">
    <source>
        <dbReference type="ARBA" id="ARBA00023239"/>
    </source>
</evidence>
<keyword evidence="10" id="KW-1185">Reference proteome</keyword>
<keyword evidence="2 8" id="KW-0645">Protease</keyword>
<evidence type="ECO:0000313" key="10">
    <source>
        <dbReference type="Proteomes" id="UP001597548"/>
    </source>
</evidence>
<evidence type="ECO:0000256" key="5">
    <source>
        <dbReference type="ARBA" id="ARBA00023124"/>
    </source>
</evidence>
<proteinExistence type="inferred from homology"/>
<keyword evidence="7" id="KW-0456">Lyase</keyword>
<dbReference type="InterPro" id="IPR036590">
    <property type="entry name" value="SRAP-like"/>
</dbReference>
<reference evidence="10" key="1">
    <citation type="journal article" date="2019" name="Int. J. Syst. Evol. Microbiol.">
        <title>The Global Catalogue of Microorganisms (GCM) 10K type strain sequencing project: providing services to taxonomists for standard genome sequencing and annotation.</title>
        <authorList>
            <consortium name="The Broad Institute Genomics Platform"/>
            <consortium name="The Broad Institute Genome Sequencing Center for Infectious Disease"/>
            <person name="Wu L."/>
            <person name="Ma J."/>
        </authorList>
    </citation>
    <scope>NUCLEOTIDE SEQUENCE [LARGE SCALE GENOMIC DNA]</scope>
    <source>
        <strain evidence="10">KCTC 32514</strain>
    </source>
</reference>
<evidence type="ECO:0000256" key="4">
    <source>
        <dbReference type="ARBA" id="ARBA00022801"/>
    </source>
</evidence>
<keyword evidence="5" id="KW-0190">Covalent protein-DNA linkage</keyword>
<evidence type="ECO:0000256" key="6">
    <source>
        <dbReference type="ARBA" id="ARBA00023125"/>
    </source>
</evidence>
<dbReference type="Gene3D" id="3.90.1680.10">
    <property type="entry name" value="SOS response associated peptidase-like"/>
    <property type="match status" value="1"/>
</dbReference>
<evidence type="ECO:0000256" key="3">
    <source>
        <dbReference type="ARBA" id="ARBA00022763"/>
    </source>
</evidence>
<evidence type="ECO:0000256" key="2">
    <source>
        <dbReference type="ARBA" id="ARBA00022670"/>
    </source>
</evidence>
<dbReference type="EMBL" id="JBHUOS010000009">
    <property type="protein sequence ID" value="MFD2916027.1"/>
    <property type="molecule type" value="Genomic_DNA"/>
</dbReference>
<organism evidence="9 10">
    <name type="scientific">Psychroserpens luteus</name>
    <dbReference type="NCBI Taxonomy" id="1434066"/>
    <lineage>
        <taxon>Bacteria</taxon>
        <taxon>Pseudomonadati</taxon>
        <taxon>Bacteroidota</taxon>
        <taxon>Flavobacteriia</taxon>
        <taxon>Flavobacteriales</taxon>
        <taxon>Flavobacteriaceae</taxon>
        <taxon>Psychroserpens</taxon>
    </lineage>
</organism>
<dbReference type="InterPro" id="IPR003738">
    <property type="entry name" value="SRAP"/>
</dbReference>
<dbReference type="EC" id="3.4.-.-" evidence="8"/>